<dbReference type="Gene3D" id="3.40.605.10">
    <property type="entry name" value="Aldehyde Dehydrogenase, Chain A, domain 1"/>
    <property type="match status" value="1"/>
</dbReference>
<dbReference type="SUPFAM" id="SSF56796">
    <property type="entry name" value="Dehydroquinate synthase-like"/>
    <property type="match status" value="1"/>
</dbReference>
<dbReference type="eggNOG" id="COG1454">
    <property type="taxonomic scope" value="Bacteria"/>
</dbReference>
<evidence type="ECO:0000259" key="14">
    <source>
        <dbReference type="Pfam" id="PF00171"/>
    </source>
</evidence>
<dbReference type="InterPro" id="IPR034789">
    <property type="entry name" value="AAD_C"/>
</dbReference>
<evidence type="ECO:0000256" key="12">
    <source>
        <dbReference type="ARBA" id="ARBA00052923"/>
    </source>
</evidence>
<keyword evidence="6" id="KW-0520">NAD</keyword>
<protein>
    <recommendedName>
        <fullName evidence="13">Aldehyde-alcohol dehydrogenase</fullName>
        <ecNumber evidence="2">1.1.1.1</ecNumber>
        <ecNumber evidence="8">1.2.1.3</ecNumber>
    </recommendedName>
</protein>
<evidence type="ECO:0000256" key="2">
    <source>
        <dbReference type="ARBA" id="ARBA00013190"/>
    </source>
</evidence>
<comment type="similarity">
    <text evidence="9">In the N-terminal section; belongs to the aldehyde dehydrogenase family.</text>
</comment>
<dbReference type="AlphaFoldDB" id="W1Q2P9"/>
<dbReference type="FunFam" id="1.20.1090.10:FF:000001">
    <property type="entry name" value="Aldehyde-alcohol dehydrogenase"/>
    <property type="match status" value="1"/>
</dbReference>
<dbReference type="GO" id="GO:0046872">
    <property type="term" value="F:metal ion binding"/>
    <property type="evidence" value="ECO:0007669"/>
    <property type="project" value="InterPro"/>
</dbReference>
<evidence type="ECO:0000256" key="8">
    <source>
        <dbReference type="ARBA" id="ARBA00024226"/>
    </source>
</evidence>
<dbReference type="InterPro" id="IPR016161">
    <property type="entry name" value="Ald_DH/histidinol_DH"/>
</dbReference>
<comment type="similarity">
    <text evidence="10">In the C-terminal section; belongs to the iron-containing alcohol dehydrogenase family.</text>
</comment>
<feature type="domain" description="Aldehyde dehydrogenase" evidence="14">
    <location>
        <begin position="66"/>
        <end position="469"/>
    </location>
</feature>
<dbReference type="EC" id="1.2.1.3" evidence="8"/>
<dbReference type="Pfam" id="PF00171">
    <property type="entry name" value="Aldedh"/>
    <property type="match status" value="1"/>
</dbReference>
<dbReference type="FunFam" id="3.40.309.10:FF:000007">
    <property type="entry name" value="Aldehyde-alcohol dehydrogenase"/>
    <property type="match status" value="1"/>
</dbReference>
<evidence type="ECO:0000256" key="5">
    <source>
        <dbReference type="ARBA" id="ARBA00023026"/>
    </source>
</evidence>
<evidence type="ECO:0000313" key="18">
    <source>
        <dbReference type="Proteomes" id="UP000019050"/>
    </source>
</evidence>
<proteinExistence type="inferred from homology"/>
<dbReference type="GO" id="GO:0008774">
    <property type="term" value="F:acetaldehyde dehydrogenase (acetylating) activity"/>
    <property type="evidence" value="ECO:0007669"/>
    <property type="project" value="UniProtKB-ARBA"/>
</dbReference>
<feature type="domain" description="Alcohol dehydrogenase iron-type/glycerol dehydrogenase GldA" evidence="15">
    <location>
        <begin position="523"/>
        <end position="701"/>
    </location>
</feature>
<evidence type="ECO:0000256" key="10">
    <source>
        <dbReference type="ARBA" id="ARBA00035645"/>
    </source>
</evidence>
<dbReference type="GO" id="GO:0004022">
    <property type="term" value="F:alcohol dehydrogenase (NAD+) activity"/>
    <property type="evidence" value="ECO:0007669"/>
    <property type="project" value="UniProtKB-EC"/>
</dbReference>
<dbReference type="InterPro" id="IPR018211">
    <property type="entry name" value="ADH_Fe_CS"/>
</dbReference>
<name>W1Q2P9_ABIDE</name>
<dbReference type="Gene3D" id="3.40.50.1970">
    <property type="match status" value="1"/>
</dbReference>
<dbReference type="Gene3D" id="1.20.1090.10">
    <property type="entry name" value="Dehydroquinate synthase-like - alpha domain"/>
    <property type="match status" value="1"/>
</dbReference>
<dbReference type="InterPro" id="IPR056798">
    <property type="entry name" value="ADH_Fe_C"/>
</dbReference>
<dbReference type="InterPro" id="IPR039697">
    <property type="entry name" value="Alcohol_dehydrogenase_Fe"/>
</dbReference>
<comment type="catalytic activity">
    <reaction evidence="12">
        <text>ethanol + NAD(+) = acetaldehyde + NADH + H(+)</text>
        <dbReference type="Rhea" id="RHEA:25290"/>
        <dbReference type="ChEBI" id="CHEBI:15343"/>
        <dbReference type="ChEBI" id="CHEBI:15378"/>
        <dbReference type="ChEBI" id="CHEBI:16236"/>
        <dbReference type="ChEBI" id="CHEBI:57540"/>
        <dbReference type="ChEBI" id="CHEBI:57945"/>
        <dbReference type="EC" id="1.1.1.1"/>
    </reaction>
</comment>
<keyword evidence="3" id="KW-0560">Oxidoreductase</keyword>
<dbReference type="InterPro" id="IPR015590">
    <property type="entry name" value="Aldehyde_DH_dom"/>
</dbReference>
<dbReference type="EC" id="1.1.1.1" evidence="2"/>
<evidence type="ECO:0000256" key="6">
    <source>
        <dbReference type="ARBA" id="ARBA00023027"/>
    </source>
</evidence>
<evidence type="ECO:0000256" key="4">
    <source>
        <dbReference type="ARBA" id="ARBA00023004"/>
    </source>
</evidence>
<evidence type="ECO:0000256" key="13">
    <source>
        <dbReference type="ARBA" id="ARBA00074764"/>
    </source>
</evidence>
<dbReference type="Pfam" id="PF25137">
    <property type="entry name" value="ADH_Fe_C"/>
    <property type="match status" value="1"/>
</dbReference>
<keyword evidence="18" id="KW-1185">Reference proteome</keyword>
<dbReference type="SUPFAM" id="SSF53720">
    <property type="entry name" value="ALDH-like"/>
    <property type="match status" value="1"/>
</dbReference>
<dbReference type="PANTHER" id="PTHR11496:SF83">
    <property type="entry name" value="HYDROXYACID-OXOACID TRANSHYDROGENASE, MITOCHONDRIAL"/>
    <property type="match status" value="1"/>
</dbReference>
<keyword evidence="5" id="KW-0843">Virulence</keyword>
<dbReference type="Pfam" id="PF00465">
    <property type="entry name" value="Fe-ADH"/>
    <property type="match status" value="1"/>
</dbReference>
<gene>
    <name evidence="17" type="ORF">GCWU000182_001512</name>
</gene>
<dbReference type="CDD" id="cd08178">
    <property type="entry name" value="AAD_C"/>
    <property type="match status" value="1"/>
</dbReference>
<dbReference type="InterPro" id="IPR001670">
    <property type="entry name" value="ADH_Fe/GldA"/>
</dbReference>
<dbReference type="NCBIfam" id="NF010378">
    <property type="entry name" value="PRK13805.1"/>
    <property type="match status" value="1"/>
</dbReference>
<dbReference type="eggNOG" id="COG1012">
    <property type="taxonomic scope" value="Bacteria"/>
</dbReference>
<evidence type="ECO:0000256" key="3">
    <source>
        <dbReference type="ARBA" id="ARBA00023002"/>
    </source>
</evidence>
<evidence type="ECO:0000256" key="9">
    <source>
        <dbReference type="ARBA" id="ARBA00035641"/>
    </source>
</evidence>
<feature type="domain" description="Fe-containing alcohol dehydrogenase-like C-terminal" evidence="16">
    <location>
        <begin position="712"/>
        <end position="922"/>
    </location>
</feature>
<dbReference type="InterPro" id="IPR016163">
    <property type="entry name" value="Ald_DH_C"/>
</dbReference>
<dbReference type="Gene3D" id="3.40.309.10">
    <property type="entry name" value="Aldehyde Dehydrogenase, Chain A, domain 2"/>
    <property type="match status" value="1"/>
</dbReference>
<dbReference type="STRING" id="592010.GCWU000182_001512"/>
<dbReference type="EMBL" id="ACIN03000013">
    <property type="protein sequence ID" value="ESK65351.1"/>
    <property type="molecule type" value="Genomic_DNA"/>
</dbReference>
<reference evidence="17" key="1">
    <citation type="submission" date="2013-06" db="EMBL/GenBank/DDBJ databases">
        <authorList>
            <person name="Weinstock G."/>
            <person name="Sodergren E."/>
            <person name="Clifton S."/>
            <person name="Fulton L."/>
            <person name="Fulton B."/>
            <person name="Courtney L."/>
            <person name="Fronick C."/>
            <person name="Harrison M."/>
            <person name="Strong C."/>
            <person name="Farmer C."/>
            <person name="Delahaunty K."/>
            <person name="Markovic C."/>
            <person name="Hall O."/>
            <person name="Minx P."/>
            <person name="Tomlinson C."/>
            <person name="Mitreva M."/>
            <person name="Nelson J."/>
            <person name="Hou S."/>
            <person name="Wollam A."/>
            <person name="Pepin K.H."/>
            <person name="Johnson M."/>
            <person name="Bhonagiri V."/>
            <person name="Nash W.E."/>
            <person name="Warren W."/>
            <person name="Chinwalla A."/>
            <person name="Mardis E.R."/>
            <person name="Wilson R.K."/>
        </authorList>
    </citation>
    <scope>NUCLEOTIDE SEQUENCE [LARGE SCALE GENOMIC DNA]</scope>
    <source>
        <strain evidence="17">ATCC 49176</strain>
    </source>
</reference>
<dbReference type="Proteomes" id="UP000019050">
    <property type="component" value="Unassembled WGS sequence"/>
</dbReference>
<dbReference type="CDD" id="cd07122">
    <property type="entry name" value="ALDH_F20_ACDH"/>
    <property type="match status" value="1"/>
</dbReference>
<keyword evidence="4" id="KW-0408">Iron</keyword>
<evidence type="ECO:0000313" key="17">
    <source>
        <dbReference type="EMBL" id="ESK65351.1"/>
    </source>
</evidence>
<dbReference type="PROSITE" id="PS00060">
    <property type="entry name" value="ADH_IRON_2"/>
    <property type="match status" value="1"/>
</dbReference>
<dbReference type="HOGENOM" id="CLU_007207_1_0_9"/>
<evidence type="ECO:0000256" key="7">
    <source>
        <dbReference type="ARBA" id="ARBA00023268"/>
    </source>
</evidence>
<sequence>MKTDFTLWGVFIKSHLQKKTGNIKFLSFSYEQVLYFLKTKAYDEDVNKKNLGGTSMVEKEDKKLEAQAHVDELVQKGLVALDEFRLLDQEQVDYIVAKASVAALDQHGVLAKHALDETGRGVFEDKATKNLFACEHVVNNMRHTKTVGIISEDDVTGLTLIAEPVGVIAGITPTTNPTSTAIFKSLISLKTRNPIVFAFHPSAQESSAHAAQVVYDAAVAAGAPKNCIQWITLPSMEATSALMNHPGIATILATGGNAMVRAAYSCGKPALGVGAGNVPAYVEKTANIQQAAHDIIMSKSFDNGMVCASEQAAIVDKEVYAEFKKELESYHVYFVNKKEKALLENYCFGVKANSKNCAEGKLNADIVGKPAAWIAEQAGFSVPEGTNILAAEVAEVGPKEPLTREKLSPIIAVLKSENTEDGIAKSRQMVEFHGLGHSAAIHTRNEQLAKDFGREVKAIRVIWNAPSTFGGIGDVYNAFLPSLTLGCGTYGRNSVGNNVSAVNLLNIKKVGRRRNNMQWFKVPSKIYFERDSIQYLQKMKDVEKVMIVTDDAMFKLGFVHRVIEQLSLRPKKVTYTIFSDVEPDPDITTVERGAALMREFQPDTIIALGGGSVMDAAKVMWMFYEQPQVDFRDLVQKFMDIRKRAFRFPELGKKAKYVGIPTTSGTGSEVTPFAVISDKKNNRKYPLADYSLTPTIAIVDPAFVLTVPASVTADTGMDVLTHAVEAYTSTLANDYTDGLALQAIKLVFENLESSVKNADFESREKMHNASTMAGMAFANAFLGMSHSMAHKIGGFFHTVHGRTNAILLPYVIRYNGTRPAKAATWPKYNYYKADVKFQDIAKMLGLPASTPEEAVDALAKAVYDLGVRVGIDMSIKGQGVDEKEYMDTVEEIAYLAYEDQCSPANPRLPMVADMVEILQDAYYGYKERPGRIK</sequence>
<evidence type="ECO:0000256" key="11">
    <source>
        <dbReference type="ARBA" id="ARBA00049194"/>
    </source>
</evidence>
<accession>W1Q2P9</accession>
<evidence type="ECO:0000259" key="16">
    <source>
        <dbReference type="Pfam" id="PF25137"/>
    </source>
</evidence>
<dbReference type="FunFam" id="3.40.50.1970:FF:000002">
    <property type="entry name" value="Aldehyde-alcohol dehydrogenase"/>
    <property type="match status" value="1"/>
</dbReference>
<organism evidence="17 18">
    <name type="scientific">Abiotrophia defectiva ATCC 49176</name>
    <dbReference type="NCBI Taxonomy" id="592010"/>
    <lineage>
        <taxon>Bacteria</taxon>
        <taxon>Bacillati</taxon>
        <taxon>Bacillota</taxon>
        <taxon>Bacilli</taxon>
        <taxon>Lactobacillales</taxon>
        <taxon>Aerococcaceae</taxon>
        <taxon>Abiotrophia</taxon>
    </lineage>
</organism>
<evidence type="ECO:0000256" key="1">
    <source>
        <dbReference type="ARBA" id="ARBA00001954"/>
    </source>
</evidence>
<keyword evidence="7" id="KW-0511">Multifunctional enzyme</keyword>
<dbReference type="PANTHER" id="PTHR11496">
    <property type="entry name" value="ALCOHOL DEHYDROGENASE"/>
    <property type="match status" value="1"/>
</dbReference>
<comment type="catalytic activity">
    <reaction evidence="11">
        <text>an aldehyde + NAD(+) + H2O = a carboxylate + NADH + 2 H(+)</text>
        <dbReference type="Rhea" id="RHEA:16185"/>
        <dbReference type="ChEBI" id="CHEBI:15377"/>
        <dbReference type="ChEBI" id="CHEBI:15378"/>
        <dbReference type="ChEBI" id="CHEBI:17478"/>
        <dbReference type="ChEBI" id="CHEBI:29067"/>
        <dbReference type="ChEBI" id="CHEBI:57540"/>
        <dbReference type="ChEBI" id="CHEBI:57945"/>
        <dbReference type="EC" id="1.2.1.3"/>
    </reaction>
</comment>
<dbReference type="InterPro" id="IPR012079">
    <property type="entry name" value="Bifunc_Ald-ADH"/>
</dbReference>
<comment type="caution">
    <text evidence="17">The sequence shown here is derived from an EMBL/GenBank/DDBJ whole genome shotgun (WGS) entry which is preliminary data.</text>
</comment>
<dbReference type="PROSITE" id="PS00913">
    <property type="entry name" value="ADH_IRON_1"/>
    <property type="match status" value="1"/>
</dbReference>
<evidence type="ECO:0000259" key="15">
    <source>
        <dbReference type="Pfam" id="PF00465"/>
    </source>
</evidence>
<dbReference type="GO" id="GO:0004029">
    <property type="term" value="F:aldehyde dehydrogenase (NAD+) activity"/>
    <property type="evidence" value="ECO:0007669"/>
    <property type="project" value="UniProtKB-EC"/>
</dbReference>
<dbReference type="InterPro" id="IPR016162">
    <property type="entry name" value="Ald_DH_N"/>
</dbReference>
<comment type="cofactor">
    <cofactor evidence="1">
        <name>Fe(2+)</name>
        <dbReference type="ChEBI" id="CHEBI:29033"/>
    </cofactor>
</comment>